<dbReference type="Pfam" id="PF00650">
    <property type="entry name" value="CRAL_TRIO"/>
    <property type="match status" value="1"/>
</dbReference>
<dbReference type="Pfam" id="PF03765">
    <property type="entry name" value="CRAL_TRIO_N"/>
    <property type="match status" value="1"/>
</dbReference>
<dbReference type="InterPro" id="IPR036865">
    <property type="entry name" value="CRAL-TRIO_dom_sf"/>
</dbReference>
<dbReference type="PANTHER" id="PTHR45657">
    <property type="entry name" value="CRAL-TRIO DOMAIN-CONTAINING PROTEIN YKL091C-RELATED"/>
    <property type="match status" value="1"/>
</dbReference>
<dbReference type="SMART" id="SM00516">
    <property type="entry name" value="SEC14"/>
    <property type="match status" value="1"/>
</dbReference>
<dbReference type="SUPFAM" id="SSF46938">
    <property type="entry name" value="CRAL/TRIO N-terminal domain"/>
    <property type="match status" value="1"/>
</dbReference>
<gene>
    <name evidence="5" type="ORF">ZEAMMB73_Zm00001d031316</name>
</gene>
<keyword evidence="3" id="KW-0333">Golgi apparatus</keyword>
<dbReference type="InterPro" id="IPR001251">
    <property type="entry name" value="CRAL-TRIO_dom"/>
</dbReference>
<evidence type="ECO:0000256" key="1">
    <source>
        <dbReference type="ARBA" id="ARBA00004202"/>
    </source>
</evidence>
<evidence type="ECO:0000256" key="4">
    <source>
        <dbReference type="ARBA" id="ARBA00038020"/>
    </source>
</evidence>
<dbReference type="GO" id="GO:0000139">
    <property type="term" value="C:Golgi membrane"/>
    <property type="evidence" value="ECO:0007669"/>
    <property type="project" value="UniProtKB-SubCell"/>
</dbReference>
<dbReference type="SMART" id="SM01100">
    <property type="entry name" value="CRAL_TRIO_N"/>
    <property type="match status" value="1"/>
</dbReference>
<dbReference type="EMBL" id="CM007647">
    <property type="protein sequence ID" value="ONM02680.1"/>
    <property type="molecule type" value="Genomic_DNA"/>
</dbReference>
<evidence type="ECO:0000256" key="2">
    <source>
        <dbReference type="ARBA" id="ARBA00004395"/>
    </source>
</evidence>
<dbReference type="InterPro" id="IPR051026">
    <property type="entry name" value="PI/PC_transfer"/>
</dbReference>
<protein>
    <submittedName>
        <fullName evidence="5">Phosphatidylinositol/phosphatidylcholine transfer protein SFH13</fullName>
    </submittedName>
</protein>
<reference evidence="5" key="1">
    <citation type="submission" date="2015-12" db="EMBL/GenBank/DDBJ databases">
        <title>Update maize B73 reference genome by single molecule sequencing technologies.</title>
        <authorList>
            <consortium name="Maize Genome Sequencing Project"/>
            <person name="Ware D."/>
        </authorList>
    </citation>
    <scope>NUCLEOTIDE SEQUENCE [LARGE SCALE GENOMIC DNA]</scope>
    <source>
        <tissue evidence="5">Seedling</tissue>
    </source>
</reference>
<dbReference type="PANTHER" id="PTHR45657:SF9">
    <property type="entry name" value="OS08G0497300 PROTEIN"/>
    <property type="match status" value="1"/>
</dbReference>
<dbReference type="Gene3D" id="3.40.525.10">
    <property type="entry name" value="CRAL-TRIO lipid binding domain"/>
    <property type="match status" value="1"/>
</dbReference>
<proteinExistence type="inferred from homology"/>
<dbReference type="CDD" id="cd00170">
    <property type="entry name" value="SEC14"/>
    <property type="match status" value="1"/>
</dbReference>
<organism evidence="5">
    <name type="scientific">Zea mays</name>
    <name type="common">Maize</name>
    <dbReference type="NCBI Taxonomy" id="4577"/>
    <lineage>
        <taxon>Eukaryota</taxon>
        <taxon>Viridiplantae</taxon>
        <taxon>Streptophyta</taxon>
        <taxon>Embryophyta</taxon>
        <taxon>Tracheophyta</taxon>
        <taxon>Spermatophyta</taxon>
        <taxon>Magnoliopsida</taxon>
        <taxon>Liliopsida</taxon>
        <taxon>Poales</taxon>
        <taxon>Poaceae</taxon>
        <taxon>PACMAD clade</taxon>
        <taxon>Panicoideae</taxon>
        <taxon>Andropogonodae</taxon>
        <taxon>Andropogoneae</taxon>
        <taxon>Tripsacinae</taxon>
        <taxon>Zea</taxon>
    </lineage>
</organism>
<sequence>MSVSHAEDIEISLCDGNSEDERRRRKIGSLRRKAIHALKKRGRRRVDFRFPPAAISIEDVRDAEEERAVASFRDRLAAHGFLPDKHDDYHMMLRFLKARKFEADKAMQMWSEMLKWRKEFGTDTILEDFDFAELDDVLRYYPQGYHGVDREGRPVYIERLGKVDPNKLMQITSVDRYIKYHVQEFERAFRERFPACTLAAKRHIDSTTTILDVQGVGFKNFSKTARELVHRMQKIDSDYYPEWQGLLSDTSNAESGSDVDDFGASFVHKVSDYGCLTPVHEEVWDSALNVNGTAAQSGWENVVKLVVTTLVKLFYFIRLFLSTAERRLESIHRPAPPAAPAAAEEPRPRAISDEEVCACLQRLDNLESMCSHLAAKPPQIPEDKELILLSSFERIRSVEADLERTKRVLNATVVKQKALVETLESVQESSSRVKKRMFCS</sequence>
<accession>A0A1D6KI60</accession>
<dbReference type="AlphaFoldDB" id="A0A1D6KI60"/>
<name>A0A1D6KI60_MAIZE</name>
<comment type="similarity">
    <text evidence="4">Belongs to the SFH family.</text>
</comment>
<dbReference type="GO" id="GO:0005886">
    <property type="term" value="C:plasma membrane"/>
    <property type="evidence" value="ECO:0007669"/>
    <property type="project" value="UniProtKB-SubCell"/>
</dbReference>
<dbReference type="SUPFAM" id="SSF52087">
    <property type="entry name" value="CRAL/TRIO domain"/>
    <property type="match status" value="1"/>
</dbReference>
<dbReference type="PROSITE" id="PS50191">
    <property type="entry name" value="CRAL_TRIO"/>
    <property type="match status" value="1"/>
</dbReference>
<dbReference type="Gene3D" id="1.10.8.20">
    <property type="entry name" value="N-terminal domain of phosphatidylinositol transfer protein sec14p"/>
    <property type="match status" value="1"/>
</dbReference>
<comment type="subcellular location">
    <subcellularLocation>
        <location evidence="1">Cell membrane</location>
        <topology evidence="1">Peripheral membrane protein</topology>
    </subcellularLocation>
    <subcellularLocation>
        <location evidence="2">Golgi apparatus membrane</location>
        <topology evidence="2">Peripheral membrane protein</topology>
    </subcellularLocation>
</comment>
<dbReference type="ExpressionAtlas" id="A0A1D6KI60">
    <property type="expression patterns" value="baseline"/>
</dbReference>
<evidence type="ECO:0000313" key="5">
    <source>
        <dbReference type="EMBL" id="ONM02680.1"/>
    </source>
</evidence>
<dbReference type="InterPro" id="IPR036273">
    <property type="entry name" value="CRAL/TRIO_N_dom_sf"/>
</dbReference>
<evidence type="ECO:0000256" key="3">
    <source>
        <dbReference type="ARBA" id="ARBA00023034"/>
    </source>
</evidence>
<dbReference type="InterPro" id="IPR011074">
    <property type="entry name" value="CRAL/TRIO_N_dom"/>
</dbReference>